<dbReference type="AlphaFoldDB" id="A0A1I8AMT9"/>
<evidence type="ECO:0000256" key="1">
    <source>
        <dbReference type="SAM" id="MobiDB-lite"/>
    </source>
</evidence>
<organism evidence="2 3">
    <name type="scientific">Steinernema glaseri</name>
    <dbReference type="NCBI Taxonomy" id="37863"/>
    <lineage>
        <taxon>Eukaryota</taxon>
        <taxon>Metazoa</taxon>
        <taxon>Ecdysozoa</taxon>
        <taxon>Nematoda</taxon>
        <taxon>Chromadorea</taxon>
        <taxon>Rhabditida</taxon>
        <taxon>Tylenchina</taxon>
        <taxon>Panagrolaimomorpha</taxon>
        <taxon>Strongyloidoidea</taxon>
        <taxon>Steinernematidae</taxon>
        <taxon>Steinernema</taxon>
    </lineage>
</organism>
<reference evidence="3" key="1">
    <citation type="submission" date="2016-11" db="UniProtKB">
        <authorList>
            <consortium name="WormBaseParasite"/>
        </authorList>
    </citation>
    <scope>IDENTIFICATION</scope>
</reference>
<feature type="region of interest" description="Disordered" evidence="1">
    <location>
        <begin position="57"/>
        <end position="85"/>
    </location>
</feature>
<name>A0A1I8AMT9_9BILA</name>
<sequence length="103" mass="11774">MARALHAASHEDLDVEDEEEQQQDDEHGDKNENANLFLKRWFGERLKGVEECYSGRRGADRVEKEAEAERSSGAAGGREGEIVSEEKKKQSYCFRCVKEKKKV</sequence>
<evidence type="ECO:0000313" key="2">
    <source>
        <dbReference type="Proteomes" id="UP000095287"/>
    </source>
</evidence>
<feature type="compositionally biased region" description="Acidic residues" evidence="1">
    <location>
        <begin position="13"/>
        <end position="23"/>
    </location>
</feature>
<accession>A0A1I8AMT9</accession>
<feature type="region of interest" description="Disordered" evidence="1">
    <location>
        <begin position="1"/>
        <end position="33"/>
    </location>
</feature>
<protein>
    <submittedName>
        <fullName evidence="3">Uncharacterized protein</fullName>
    </submittedName>
</protein>
<feature type="compositionally biased region" description="Basic and acidic residues" evidence="1">
    <location>
        <begin position="57"/>
        <end position="70"/>
    </location>
</feature>
<proteinExistence type="predicted"/>
<dbReference type="WBParaSite" id="L893_g7340.t1">
    <property type="protein sequence ID" value="L893_g7340.t1"/>
    <property type="gene ID" value="L893_g7340"/>
</dbReference>
<keyword evidence="2" id="KW-1185">Reference proteome</keyword>
<dbReference type="Proteomes" id="UP000095287">
    <property type="component" value="Unplaced"/>
</dbReference>
<evidence type="ECO:0000313" key="3">
    <source>
        <dbReference type="WBParaSite" id="L893_g7340.t1"/>
    </source>
</evidence>